<dbReference type="RefSeq" id="WP_264788067.1">
    <property type="nucleotide sequence ID" value="NZ_AP026867.1"/>
</dbReference>
<gene>
    <name evidence="1" type="ORF">AsAng_0034330</name>
</gene>
<sequence length="150" mass="16909">MVRTILENHLKTQAPVIEQDLMSKAGELLAYVSKEQNISAYGLSLLFKVAEGKLIGQVITAQAKEVYCLDAGAFFSEMLTTQLEQAPDLLKKQILAQLGGSKMEALFISMLQKDYMLIRYNRKQKLELHKITSTNSELVNLQDFIKTVKL</sequence>
<protein>
    <submittedName>
        <fullName evidence="1">Uncharacterized protein</fullName>
    </submittedName>
</protein>
<reference evidence="1" key="1">
    <citation type="submission" date="2022-09" db="EMBL/GenBank/DDBJ databases">
        <title>Aureispira anguillicida sp. nov., isolated from Leptocephalus of Japanese eel Anguilla japonica.</title>
        <authorList>
            <person name="Yuasa K."/>
            <person name="Mekata T."/>
            <person name="Ikunari K."/>
        </authorList>
    </citation>
    <scope>NUCLEOTIDE SEQUENCE</scope>
    <source>
        <strain evidence="1">EL160426</strain>
    </source>
</reference>
<evidence type="ECO:0000313" key="2">
    <source>
        <dbReference type="Proteomes" id="UP001060919"/>
    </source>
</evidence>
<accession>A0A915YGU7</accession>
<dbReference type="KEGG" id="aup:AsAng_0034330"/>
<dbReference type="Proteomes" id="UP001060919">
    <property type="component" value="Chromosome"/>
</dbReference>
<proteinExistence type="predicted"/>
<evidence type="ECO:0000313" key="1">
    <source>
        <dbReference type="EMBL" id="BDS12708.1"/>
    </source>
</evidence>
<dbReference type="AlphaFoldDB" id="A0A915YGU7"/>
<keyword evidence="2" id="KW-1185">Reference proteome</keyword>
<dbReference type="EMBL" id="AP026867">
    <property type="protein sequence ID" value="BDS12708.1"/>
    <property type="molecule type" value="Genomic_DNA"/>
</dbReference>
<name>A0A915YGU7_9BACT</name>
<organism evidence="1 2">
    <name type="scientific">Aureispira anguillae</name>
    <dbReference type="NCBI Taxonomy" id="2864201"/>
    <lineage>
        <taxon>Bacteria</taxon>
        <taxon>Pseudomonadati</taxon>
        <taxon>Bacteroidota</taxon>
        <taxon>Saprospiria</taxon>
        <taxon>Saprospirales</taxon>
        <taxon>Saprospiraceae</taxon>
        <taxon>Aureispira</taxon>
    </lineage>
</organism>